<dbReference type="AlphaFoldDB" id="A0A1J8QFF4"/>
<protein>
    <submittedName>
        <fullName evidence="6">Uncharacterized protein</fullName>
    </submittedName>
</protein>
<accession>A0A1J8QFF4</accession>
<dbReference type="GO" id="GO:0004185">
    <property type="term" value="F:serine-type carboxypeptidase activity"/>
    <property type="evidence" value="ECO:0007669"/>
    <property type="project" value="InterPro"/>
</dbReference>
<comment type="similarity">
    <text evidence="1">Belongs to the peptidase S10 family.</text>
</comment>
<proteinExistence type="inferred from homology"/>
<evidence type="ECO:0000256" key="5">
    <source>
        <dbReference type="ARBA" id="ARBA00023180"/>
    </source>
</evidence>
<evidence type="ECO:0000256" key="3">
    <source>
        <dbReference type="ARBA" id="ARBA00022670"/>
    </source>
</evidence>
<gene>
    <name evidence="6" type="ORF">AZE42_08632</name>
</gene>
<dbReference type="EMBL" id="LVVM01001353">
    <property type="protein sequence ID" value="OJA18683.1"/>
    <property type="molecule type" value="Genomic_DNA"/>
</dbReference>
<keyword evidence="7" id="KW-1185">Reference proteome</keyword>
<name>A0A1J8QFF4_9AGAM</name>
<evidence type="ECO:0000313" key="6">
    <source>
        <dbReference type="EMBL" id="OJA18683.1"/>
    </source>
</evidence>
<dbReference type="GO" id="GO:0006508">
    <property type="term" value="P:proteolysis"/>
    <property type="evidence" value="ECO:0007669"/>
    <property type="project" value="UniProtKB-KW"/>
</dbReference>
<keyword evidence="5" id="KW-0325">Glycoprotein</keyword>
<evidence type="ECO:0000256" key="4">
    <source>
        <dbReference type="ARBA" id="ARBA00022801"/>
    </source>
</evidence>
<evidence type="ECO:0000256" key="2">
    <source>
        <dbReference type="ARBA" id="ARBA00022645"/>
    </source>
</evidence>
<organism evidence="6 7">
    <name type="scientific">Rhizopogon vesiculosus</name>
    <dbReference type="NCBI Taxonomy" id="180088"/>
    <lineage>
        <taxon>Eukaryota</taxon>
        <taxon>Fungi</taxon>
        <taxon>Dikarya</taxon>
        <taxon>Basidiomycota</taxon>
        <taxon>Agaricomycotina</taxon>
        <taxon>Agaricomycetes</taxon>
        <taxon>Agaricomycetidae</taxon>
        <taxon>Boletales</taxon>
        <taxon>Suillineae</taxon>
        <taxon>Rhizopogonaceae</taxon>
        <taxon>Rhizopogon</taxon>
    </lineage>
</organism>
<dbReference type="OrthoDB" id="443318at2759"/>
<dbReference type="STRING" id="180088.A0A1J8QFF4"/>
<dbReference type="SUPFAM" id="SSF53474">
    <property type="entry name" value="alpha/beta-Hydrolases"/>
    <property type="match status" value="1"/>
</dbReference>
<dbReference type="Proteomes" id="UP000183567">
    <property type="component" value="Unassembled WGS sequence"/>
</dbReference>
<dbReference type="Gene3D" id="3.40.50.1820">
    <property type="entry name" value="alpha/beta hydrolase"/>
    <property type="match status" value="1"/>
</dbReference>
<keyword evidence="2" id="KW-0121">Carboxypeptidase</keyword>
<keyword evidence="3" id="KW-0645">Protease</keyword>
<dbReference type="InterPro" id="IPR001563">
    <property type="entry name" value="Peptidase_S10"/>
</dbReference>
<reference evidence="6 7" key="1">
    <citation type="submission" date="2016-03" db="EMBL/GenBank/DDBJ databases">
        <title>Comparative genomics of the ectomycorrhizal sister species Rhizopogon vinicolor and Rhizopogon vesiculosus (Basidiomycota: Boletales) reveals a divergence of the mating type B locus.</title>
        <authorList>
            <person name="Mujic A.B."/>
            <person name="Kuo A."/>
            <person name="Tritt A."/>
            <person name="Lipzen A."/>
            <person name="Chen C."/>
            <person name="Johnson J."/>
            <person name="Sharma A."/>
            <person name="Barry K."/>
            <person name="Grigoriev I.V."/>
            <person name="Spatafora J.W."/>
        </authorList>
    </citation>
    <scope>NUCLEOTIDE SEQUENCE [LARGE SCALE GENOMIC DNA]</scope>
    <source>
        <strain evidence="6 7">AM-OR11-056</strain>
    </source>
</reference>
<evidence type="ECO:0000256" key="1">
    <source>
        <dbReference type="ARBA" id="ARBA00009431"/>
    </source>
</evidence>
<keyword evidence="4" id="KW-0378">Hydrolase</keyword>
<evidence type="ECO:0000313" key="7">
    <source>
        <dbReference type="Proteomes" id="UP000183567"/>
    </source>
</evidence>
<dbReference type="Pfam" id="PF00450">
    <property type="entry name" value="Peptidase_S10"/>
    <property type="match status" value="1"/>
</dbReference>
<comment type="caution">
    <text evidence="6">The sequence shown here is derived from an EMBL/GenBank/DDBJ whole genome shotgun (WGS) entry which is preliminary data.</text>
</comment>
<sequence>MVLHHSALRSRSTPYDARIQCDREKDGPLCYRQMGWIETYLNEPAVKAALGVNPQRNFKISNMSVYRAFVWRGDWMHNTPLLLKEMINDGLRLLVYAGNADMTCNYMGNERWVEKLDTVFLDEFSTAPTEQWVTMHSGKMAGTVRSAGGAGSGAGNVTFVTIHEAGSGRFSLHKDHLPILSRHMAPFDQPEAALDMITRWIMDIPLTFDIVDLATPAIPF</sequence>
<dbReference type="InterPro" id="IPR029058">
    <property type="entry name" value="AB_hydrolase_fold"/>
</dbReference>